<proteinExistence type="inferred from homology"/>
<dbReference type="Pfam" id="PF00106">
    <property type="entry name" value="adh_short"/>
    <property type="match status" value="1"/>
</dbReference>
<keyword evidence="6" id="KW-1185">Reference proteome</keyword>
<feature type="domain" description="Ketoreductase" evidence="4">
    <location>
        <begin position="11"/>
        <end position="197"/>
    </location>
</feature>
<organism evidence="5 6">
    <name type="scientific">Blastococcus mobilis</name>
    <dbReference type="NCBI Taxonomy" id="1938746"/>
    <lineage>
        <taxon>Bacteria</taxon>
        <taxon>Bacillati</taxon>
        <taxon>Actinomycetota</taxon>
        <taxon>Actinomycetes</taxon>
        <taxon>Geodermatophilales</taxon>
        <taxon>Geodermatophilaceae</taxon>
        <taxon>Blastococcus</taxon>
    </lineage>
</organism>
<evidence type="ECO:0000256" key="1">
    <source>
        <dbReference type="ARBA" id="ARBA00006484"/>
    </source>
</evidence>
<evidence type="ECO:0000256" key="2">
    <source>
        <dbReference type="ARBA" id="ARBA00023002"/>
    </source>
</evidence>
<feature type="region of interest" description="Disordered" evidence="3">
    <location>
        <begin position="278"/>
        <end position="299"/>
    </location>
</feature>
<dbReference type="InterPro" id="IPR002347">
    <property type="entry name" value="SDR_fam"/>
</dbReference>
<dbReference type="SMART" id="SM00822">
    <property type="entry name" value="PKS_KR"/>
    <property type="match status" value="1"/>
</dbReference>
<comment type="similarity">
    <text evidence="1">Belongs to the short-chain dehydrogenases/reductases (SDR) family.</text>
</comment>
<dbReference type="SUPFAM" id="SSF51735">
    <property type="entry name" value="NAD(P)-binding Rossmann-fold domains"/>
    <property type="match status" value="1"/>
</dbReference>
<dbReference type="Gene3D" id="3.40.50.720">
    <property type="entry name" value="NAD(P)-binding Rossmann-like Domain"/>
    <property type="match status" value="1"/>
</dbReference>
<sequence length="299" mass="31339">MPTPTDPASPQTVLITGASSGIGRATAQQLAGRGSRLVLVARGREPLAEAAAEALAAGAQAVLVRPADVTDEDAIQAAVDDAVAEFGRLDVVVHAAQVMAYGRIEDVPREVYEQVVDVAVHGTATVARVVLPVFRKQGAGHLVVVNSLLGSIAAPLMGSYVTAKWGQLGLVRVLQQETRDEPGISVSAVQPGGVDTPIYFQGATWAGSTGRPPPPVYSPQRVARAVLSTLDRPRRIVQAGLFNSLFTAGFRLVPGVFDTLVGPLLQRMAMANDDVPPTEGNVFESKPAGNATEGRWRSI</sequence>
<accession>A0A238V933</accession>
<dbReference type="OrthoDB" id="5242868at2"/>
<protein>
    <submittedName>
        <fullName evidence="5">Short-chain dehydrogenase</fullName>
    </submittedName>
</protein>
<dbReference type="Proteomes" id="UP000198403">
    <property type="component" value="Unassembled WGS sequence"/>
</dbReference>
<name>A0A238V933_9ACTN</name>
<dbReference type="PANTHER" id="PTHR44196:SF1">
    <property type="entry name" value="DEHYDROGENASE_REDUCTASE SDR FAMILY MEMBER 7B"/>
    <property type="match status" value="1"/>
</dbReference>
<reference evidence="5 6" key="1">
    <citation type="submission" date="2017-06" db="EMBL/GenBank/DDBJ databases">
        <authorList>
            <person name="Kim H.J."/>
            <person name="Triplett B.A."/>
        </authorList>
    </citation>
    <scope>NUCLEOTIDE SEQUENCE [LARGE SCALE GENOMIC DNA]</scope>
    <source>
        <strain evidence="5 6">DSM 44272</strain>
    </source>
</reference>
<dbReference type="InterPro" id="IPR057326">
    <property type="entry name" value="KR_dom"/>
</dbReference>
<keyword evidence="2" id="KW-0560">Oxidoreductase</keyword>
<evidence type="ECO:0000259" key="4">
    <source>
        <dbReference type="SMART" id="SM00822"/>
    </source>
</evidence>
<dbReference type="GO" id="GO:0016020">
    <property type="term" value="C:membrane"/>
    <property type="evidence" value="ECO:0007669"/>
    <property type="project" value="TreeGrafter"/>
</dbReference>
<dbReference type="PANTHER" id="PTHR44196">
    <property type="entry name" value="DEHYDROGENASE/REDUCTASE SDR FAMILY MEMBER 7B"/>
    <property type="match status" value="1"/>
</dbReference>
<dbReference type="AlphaFoldDB" id="A0A238V933"/>
<gene>
    <name evidence="5" type="ORF">SAMN06272737_102227</name>
</gene>
<dbReference type="PRINTS" id="PR00081">
    <property type="entry name" value="GDHRDH"/>
</dbReference>
<dbReference type="GO" id="GO:0016491">
    <property type="term" value="F:oxidoreductase activity"/>
    <property type="evidence" value="ECO:0007669"/>
    <property type="project" value="UniProtKB-KW"/>
</dbReference>
<evidence type="ECO:0000256" key="3">
    <source>
        <dbReference type="SAM" id="MobiDB-lite"/>
    </source>
</evidence>
<dbReference type="InterPro" id="IPR036291">
    <property type="entry name" value="NAD(P)-bd_dom_sf"/>
</dbReference>
<evidence type="ECO:0000313" key="5">
    <source>
        <dbReference type="EMBL" id="SNR30711.1"/>
    </source>
</evidence>
<dbReference type="EMBL" id="FZNO01000002">
    <property type="protein sequence ID" value="SNR30711.1"/>
    <property type="molecule type" value="Genomic_DNA"/>
</dbReference>
<dbReference type="RefSeq" id="WP_089335074.1">
    <property type="nucleotide sequence ID" value="NZ_FZNO01000002.1"/>
</dbReference>
<evidence type="ECO:0000313" key="6">
    <source>
        <dbReference type="Proteomes" id="UP000198403"/>
    </source>
</evidence>